<dbReference type="GeneID" id="103513614"/>
<dbReference type="AlphaFoldDB" id="A0A1S3D8K3"/>
<dbReference type="RefSeq" id="XP_008476680.1">
    <property type="nucleotide sequence ID" value="XM_008478458.2"/>
</dbReference>
<evidence type="ECO:0000313" key="3">
    <source>
        <dbReference type="Proteomes" id="UP000079169"/>
    </source>
</evidence>
<dbReference type="KEGG" id="dci:103513614"/>
<name>A0A1S3D8K3_DIACI</name>
<evidence type="ECO:0000313" key="4">
    <source>
        <dbReference type="RefSeq" id="XP_008476680.1"/>
    </source>
</evidence>
<dbReference type="PANTHER" id="PTHR10036:SF3">
    <property type="entry name" value="PROTEIN SLEEPLESS-RELATED"/>
    <property type="match status" value="1"/>
</dbReference>
<keyword evidence="1" id="KW-0732">Signal</keyword>
<dbReference type="PANTHER" id="PTHR10036">
    <property type="entry name" value="CD59 GLYCOPROTEIN"/>
    <property type="match status" value="1"/>
</dbReference>
<keyword evidence="2" id="KW-1015">Disulfide bond</keyword>
<dbReference type="Gene3D" id="2.10.60.10">
    <property type="entry name" value="CD59"/>
    <property type="match status" value="1"/>
</dbReference>
<dbReference type="OMA" id="TIKTCEY"/>
<evidence type="ECO:0000256" key="2">
    <source>
        <dbReference type="ARBA" id="ARBA00023157"/>
    </source>
</evidence>
<dbReference type="CDD" id="cd23599">
    <property type="entry name" value="TFP_LU_ECD_Cold"/>
    <property type="match status" value="1"/>
</dbReference>
<dbReference type="InterPro" id="IPR045860">
    <property type="entry name" value="Snake_toxin-like_sf"/>
</dbReference>
<keyword evidence="3" id="KW-1185">Reference proteome</keyword>
<sequence>MILELITFIPFFSGKGLECYVCTNQEANTEKCLKTIKTCDQDEDACLSTINWGSPPYWSQGATKQYYVSKSCASKKFCEEFKKKNMPSCTYIWYQDWKCSECCSGDRCNYFVTLGGSSVKSNTMVILISVGILMFVFRRGLL</sequence>
<organism evidence="3 4">
    <name type="scientific">Diaphorina citri</name>
    <name type="common">Asian citrus psyllid</name>
    <dbReference type="NCBI Taxonomy" id="121845"/>
    <lineage>
        <taxon>Eukaryota</taxon>
        <taxon>Metazoa</taxon>
        <taxon>Ecdysozoa</taxon>
        <taxon>Arthropoda</taxon>
        <taxon>Hexapoda</taxon>
        <taxon>Insecta</taxon>
        <taxon>Pterygota</taxon>
        <taxon>Neoptera</taxon>
        <taxon>Paraneoptera</taxon>
        <taxon>Hemiptera</taxon>
        <taxon>Sternorrhyncha</taxon>
        <taxon>Psylloidea</taxon>
        <taxon>Psyllidae</taxon>
        <taxon>Diaphorininae</taxon>
        <taxon>Diaphorina</taxon>
    </lineage>
</organism>
<dbReference type="SUPFAM" id="SSF57302">
    <property type="entry name" value="Snake toxin-like"/>
    <property type="match status" value="1"/>
</dbReference>
<dbReference type="Proteomes" id="UP000079169">
    <property type="component" value="Unplaced"/>
</dbReference>
<protein>
    <submittedName>
        <fullName evidence="4">Uncharacterized protein LOC103513614</fullName>
    </submittedName>
</protein>
<gene>
    <name evidence="4" type="primary">LOC103513614</name>
</gene>
<accession>A0A1S3D8K3</accession>
<evidence type="ECO:0000256" key="1">
    <source>
        <dbReference type="ARBA" id="ARBA00022729"/>
    </source>
</evidence>
<dbReference type="PaxDb" id="121845-A0A1S3D8K3"/>
<proteinExistence type="predicted"/>
<reference evidence="4" key="1">
    <citation type="submission" date="2025-08" db="UniProtKB">
        <authorList>
            <consortium name="RefSeq"/>
        </authorList>
    </citation>
    <scope>IDENTIFICATION</scope>
</reference>